<protein>
    <submittedName>
        <fullName evidence="2">Uncharacterized protein</fullName>
    </submittedName>
</protein>
<feature type="region of interest" description="Disordered" evidence="1">
    <location>
        <begin position="124"/>
        <end position="154"/>
    </location>
</feature>
<feature type="compositionally biased region" description="Polar residues" evidence="1">
    <location>
        <begin position="87"/>
        <end position="99"/>
    </location>
</feature>
<name>A0A8R1I8N0_CAEJA</name>
<keyword evidence="3" id="KW-1185">Reference proteome</keyword>
<feature type="region of interest" description="Disordered" evidence="1">
    <location>
        <begin position="22"/>
        <end position="112"/>
    </location>
</feature>
<proteinExistence type="predicted"/>
<feature type="compositionally biased region" description="Basic residues" evidence="1">
    <location>
        <begin position="287"/>
        <end position="296"/>
    </location>
</feature>
<evidence type="ECO:0000313" key="2">
    <source>
        <dbReference type="EnsemblMetazoa" id="CJA25771.1"/>
    </source>
</evidence>
<organism evidence="2 3">
    <name type="scientific">Caenorhabditis japonica</name>
    <dbReference type="NCBI Taxonomy" id="281687"/>
    <lineage>
        <taxon>Eukaryota</taxon>
        <taxon>Metazoa</taxon>
        <taxon>Ecdysozoa</taxon>
        <taxon>Nematoda</taxon>
        <taxon>Chromadorea</taxon>
        <taxon>Rhabditida</taxon>
        <taxon>Rhabditina</taxon>
        <taxon>Rhabditomorpha</taxon>
        <taxon>Rhabditoidea</taxon>
        <taxon>Rhabditidae</taxon>
        <taxon>Peloderinae</taxon>
        <taxon>Caenorhabditis</taxon>
    </lineage>
</organism>
<evidence type="ECO:0000256" key="1">
    <source>
        <dbReference type="SAM" id="MobiDB-lite"/>
    </source>
</evidence>
<evidence type="ECO:0000313" key="3">
    <source>
        <dbReference type="Proteomes" id="UP000005237"/>
    </source>
</evidence>
<reference evidence="3" key="1">
    <citation type="submission" date="2010-08" db="EMBL/GenBank/DDBJ databases">
        <authorList>
            <consortium name="Caenorhabditis japonica Sequencing Consortium"/>
            <person name="Wilson R.K."/>
        </authorList>
    </citation>
    <scope>NUCLEOTIDE SEQUENCE [LARGE SCALE GENOMIC DNA]</scope>
    <source>
        <strain evidence="3">DF5081</strain>
    </source>
</reference>
<dbReference type="AlphaFoldDB" id="A0A8R1I8N0"/>
<accession>A0A8R1I8N0</accession>
<reference evidence="2" key="2">
    <citation type="submission" date="2022-06" db="UniProtKB">
        <authorList>
            <consortium name="EnsemblMetazoa"/>
        </authorList>
    </citation>
    <scope>IDENTIFICATION</scope>
    <source>
        <strain evidence="2">DF5081</strain>
    </source>
</reference>
<dbReference type="Proteomes" id="UP000005237">
    <property type="component" value="Unassembled WGS sequence"/>
</dbReference>
<feature type="region of interest" description="Disordered" evidence="1">
    <location>
        <begin position="284"/>
        <end position="369"/>
    </location>
</feature>
<feature type="compositionally biased region" description="Low complexity" evidence="1">
    <location>
        <begin position="131"/>
        <end position="143"/>
    </location>
</feature>
<sequence length="369" mass="41483">MANQMASSQIFPVKATETRVLHATVLSSEGPPPNPSVSDKNKKKYEDMRRIIENPRKEEEEEEEGRNMKEKSDYEKKKQEKSAPAKRSQSIDNEQQAENQPDADGVNEGQPPGILVITQRSTADIQTTANSRSRSAHSTSPSRRITRSMSASQQPRVNVFSMKPVATIPILSGTNKENFQENELKKQNSQAILRTKPPVYPMDTAEREHFCEDFSNKNMCSQQPCGLVTTAAADYGTACAVAKTKTTVASSLRISSCSRRILCNIDRTYAQFFARRKRTINEQHMSRTPKRTKRGKTTGFIRADDGRTVYTPPTIVGPPPNDFSSDDLEIDVPDQKNYVEPQKFESEFEPESDPEYTNPRDNDYPVPAV</sequence>
<feature type="compositionally biased region" description="Basic and acidic residues" evidence="1">
    <location>
        <begin position="44"/>
        <end position="58"/>
    </location>
</feature>
<feature type="compositionally biased region" description="Basic and acidic residues" evidence="1">
    <location>
        <begin position="65"/>
        <end position="83"/>
    </location>
</feature>
<dbReference type="EnsemblMetazoa" id="CJA25771.1">
    <property type="protein sequence ID" value="CJA25771.1"/>
    <property type="gene ID" value="WBGene00181343"/>
</dbReference>